<dbReference type="EMBL" id="LK052886">
    <property type="protein sequence ID" value="CDR36523.1"/>
    <property type="molecule type" value="Genomic_DNA"/>
</dbReference>
<evidence type="ECO:0000256" key="6">
    <source>
        <dbReference type="ARBA" id="ARBA00022835"/>
    </source>
</evidence>
<dbReference type="InterPro" id="IPR050590">
    <property type="entry name" value="Exosome_comp_Rrp42_subfam"/>
</dbReference>
<keyword evidence="7" id="KW-0694">RNA-binding</keyword>
<keyword evidence="4" id="KW-0963">Cytoplasm</keyword>
<keyword evidence="8" id="KW-0539">Nucleus</keyword>
<dbReference type="PANTHER" id="PTHR11097:SF9">
    <property type="entry name" value="EXOSOME COMPLEX COMPONENT RRP43"/>
    <property type="match status" value="1"/>
</dbReference>
<dbReference type="OrthoDB" id="45882at2759"/>
<feature type="domain" description="Exoribonuclease phosphorolytic" evidence="10">
    <location>
        <begin position="41"/>
        <end position="244"/>
    </location>
</feature>
<organism evidence="11">
    <name type="scientific">Cyberlindnera fabianii</name>
    <name type="common">Yeast</name>
    <name type="synonym">Hansenula fabianii</name>
    <dbReference type="NCBI Taxonomy" id="36022"/>
    <lineage>
        <taxon>Eukaryota</taxon>
        <taxon>Fungi</taxon>
        <taxon>Dikarya</taxon>
        <taxon>Ascomycota</taxon>
        <taxon>Saccharomycotina</taxon>
        <taxon>Saccharomycetes</taxon>
        <taxon>Phaffomycetales</taxon>
        <taxon>Phaffomycetaceae</taxon>
        <taxon>Cyberlindnera</taxon>
    </lineage>
</organism>
<dbReference type="GO" id="GO:0035925">
    <property type="term" value="F:mRNA 3'-UTR AU-rich region binding"/>
    <property type="evidence" value="ECO:0007669"/>
    <property type="project" value="TreeGrafter"/>
</dbReference>
<sequence>MTEEFQLLTFPPEVLARISPELSLQRHLAIGVRPNLRTFNEFRDITTTSGGLSRYNGDSVRGDSSVLGSSVLRSGGTMVVCTISGGIIEEDLPAEVINEDAAAVNAVFAKEVESEIESKQARLDAYTSVYPVVEVERGRVGAPTDEEMILSQKLYETILHSGMISKDALKVNVGLRSIDTDGSEHIYYRSQEDIDDDESSLDLGPKRAWSYVLYAKIKVFSRSGPLFDLVWASVVAALKNTNLPRAYIDENAAGIRIPIKIRGNFGSIREQYQITCDAVKKDKLVLNEDAIGFASNFGIIDIDQEAAATVDDFEEKMDVDTRSVLLADLEGEEEELTAKKTVDVTLGQSGKELKSLTVVGGVSKSELKQAIKLARQRSEQLQNK</sequence>
<dbReference type="VEuPathDB" id="FungiDB:BON22_0742"/>
<dbReference type="InterPro" id="IPR001247">
    <property type="entry name" value="ExoRNase_PH_dom1"/>
</dbReference>
<dbReference type="GO" id="GO:0034475">
    <property type="term" value="P:U4 snRNA 3'-end processing"/>
    <property type="evidence" value="ECO:0007669"/>
    <property type="project" value="TreeGrafter"/>
</dbReference>
<keyword evidence="5" id="KW-0698">rRNA processing</keyword>
<dbReference type="GO" id="GO:0000177">
    <property type="term" value="C:cytoplasmic exosome (RNase complex)"/>
    <property type="evidence" value="ECO:0007669"/>
    <property type="project" value="UniProtKB-ARBA"/>
</dbReference>
<name>A0A061AMI2_CYBFA</name>
<dbReference type="PhylomeDB" id="A0A061AMI2"/>
<dbReference type="Pfam" id="PF01138">
    <property type="entry name" value="RNase_PH"/>
    <property type="match status" value="1"/>
</dbReference>
<comment type="subcellular location">
    <subcellularLocation>
        <location evidence="1">Cytoplasm</location>
    </subcellularLocation>
    <subcellularLocation>
        <location evidence="2">Nucleus</location>
        <location evidence="2">Nucleolus</location>
    </subcellularLocation>
</comment>
<reference evidence="11" key="1">
    <citation type="journal article" date="2014" name="Genome Announc.">
        <title>Genome sequence of the yeast Cyberlindnera fabianii (Hansenula fabianii).</title>
        <authorList>
            <person name="Freel K.C."/>
            <person name="Sarilar V."/>
            <person name="Neuveglise C."/>
            <person name="Devillers H."/>
            <person name="Friedrich A."/>
            <person name="Schacherer J."/>
        </authorList>
    </citation>
    <scope>NUCLEOTIDE SEQUENCE</scope>
    <source>
        <strain evidence="11">YJS4271</strain>
    </source>
</reference>
<accession>A0A061AMI2</accession>
<keyword evidence="6" id="KW-0271">Exosome</keyword>
<evidence type="ECO:0000256" key="1">
    <source>
        <dbReference type="ARBA" id="ARBA00004496"/>
    </source>
</evidence>
<evidence type="ECO:0000256" key="5">
    <source>
        <dbReference type="ARBA" id="ARBA00022552"/>
    </source>
</evidence>
<gene>
    <name evidence="11" type="ORF">CYFA0S_01e02234g</name>
</gene>
<dbReference type="GO" id="GO:0071035">
    <property type="term" value="P:nuclear polyadenylation-dependent rRNA catabolic process"/>
    <property type="evidence" value="ECO:0007669"/>
    <property type="project" value="TreeGrafter"/>
</dbReference>
<dbReference type="GO" id="GO:0000176">
    <property type="term" value="C:nuclear exosome (RNase complex)"/>
    <property type="evidence" value="ECO:0007669"/>
    <property type="project" value="TreeGrafter"/>
</dbReference>
<dbReference type="SUPFAM" id="SSF54211">
    <property type="entry name" value="Ribosomal protein S5 domain 2-like"/>
    <property type="match status" value="1"/>
</dbReference>
<evidence type="ECO:0000256" key="2">
    <source>
        <dbReference type="ARBA" id="ARBA00004604"/>
    </source>
</evidence>
<dbReference type="InterPro" id="IPR020568">
    <property type="entry name" value="Ribosomal_Su5_D2-typ_SF"/>
</dbReference>
<dbReference type="GO" id="GO:0071038">
    <property type="term" value="P:TRAMP-dependent tRNA surveillance pathway"/>
    <property type="evidence" value="ECO:0007669"/>
    <property type="project" value="TreeGrafter"/>
</dbReference>
<evidence type="ECO:0000256" key="8">
    <source>
        <dbReference type="ARBA" id="ARBA00023242"/>
    </source>
</evidence>
<protein>
    <recommendedName>
        <fullName evidence="9">Ribosomal RNA-processing protein 43</fullName>
    </recommendedName>
</protein>
<evidence type="ECO:0000256" key="4">
    <source>
        <dbReference type="ARBA" id="ARBA00022490"/>
    </source>
</evidence>
<dbReference type="PANTHER" id="PTHR11097">
    <property type="entry name" value="EXOSOME COMPLEX EXONUCLEASE RIBOSOMAL RNA PROCESSING PROTEIN"/>
    <property type="match status" value="1"/>
</dbReference>
<dbReference type="GO" id="GO:0071028">
    <property type="term" value="P:nuclear mRNA surveillance"/>
    <property type="evidence" value="ECO:0007669"/>
    <property type="project" value="TreeGrafter"/>
</dbReference>
<dbReference type="GO" id="GO:0016075">
    <property type="term" value="P:rRNA catabolic process"/>
    <property type="evidence" value="ECO:0007669"/>
    <property type="project" value="TreeGrafter"/>
</dbReference>
<dbReference type="CDD" id="cd11358">
    <property type="entry name" value="RNase_PH"/>
    <property type="match status" value="1"/>
</dbReference>
<dbReference type="GO" id="GO:0034476">
    <property type="term" value="P:U5 snRNA 3'-end processing"/>
    <property type="evidence" value="ECO:0007669"/>
    <property type="project" value="TreeGrafter"/>
</dbReference>
<proteinExistence type="inferred from homology"/>
<dbReference type="AlphaFoldDB" id="A0A061AMI2"/>
<evidence type="ECO:0000259" key="10">
    <source>
        <dbReference type="Pfam" id="PF01138"/>
    </source>
</evidence>
<evidence type="ECO:0000313" key="11">
    <source>
        <dbReference type="EMBL" id="CDR36523.1"/>
    </source>
</evidence>
<dbReference type="InterPro" id="IPR027408">
    <property type="entry name" value="PNPase/RNase_PH_dom_sf"/>
</dbReference>
<dbReference type="GO" id="GO:0034473">
    <property type="term" value="P:U1 snRNA 3'-end processing"/>
    <property type="evidence" value="ECO:0007669"/>
    <property type="project" value="TreeGrafter"/>
</dbReference>
<dbReference type="Gene3D" id="3.30.230.70">
    <property type="entry name" value="GHMP Kinase, N-terminal domain"/>
    <property type="match status" value="1"/>
</dbReference>
<evidence type="ECO:0000256" key="7">
    <source>
        <dbReference type="ARBA" id="ARBA00022884"/>
    </source>
</evidence>
<dbReference type="GO" id="GO:0005730">
    <property type="term" value="C:nucleolus"/>
    <property type="evidence" value="ECO:0007669"/>
    <property type="project" value="UniProtKB-SubCell"/>
</dbReference>
<evidence type="ECO:0000256" key="3">
    <source>
        <dbReference type="ARBA" id="ARBA00006678"/>
    </source>
</evidence>
<evidence type="ECO:0000256" key="9">
    <source>
        <dbReference type="ARBA" id="ARBA00030617"/>
    </source>
</evidence>
<comment type="similarity">
    <text evidence="3">Belongs to the RNase PH family.</text>
</comment>
<dbReference type="GO" id="GO:0000467">
    <property type="term" value="P:exonucleolytic trimming to generate mature 3'-end of 5.8S rRNA from tricistronic rRNA transcript (SSU-rRNA, 5.8S rRNA, LSU-rRNA)"/>
    <property type="evidence" value="ECO:0007669"/>
    <property type="project" value="TreeGrafter"/>
</dbReference>